<dbReference type="InterPro" id="IPR028994">
    <property type="entry name" value="Integrin_alpha_N"/>
</dbReference>
<feature type="compositionally biased region" description="Basic and acidic residues" evidence="5">
    <location>
        <begin position="222"/>
        <end position="231"/>
    </location>
</feature>
<dbReference type="GO" id="GO:0033627">
    <property type="term" value="P:cell adhesion mediated by integrin"/>
    <property type="evidence" value="ECO:0007669"/>
    <property type="project" value="TreeGrafter"/>
</dbReference>
<keyword evidence="6" id="KW-1133">Transmembrane helix</keyword>
<comment type="caution">
    <text evidence="7">The sequence shown here is derived from an EMBL/GenBank/DDBJ whole genome shotgun (WGS) entry which is preliminary data.</text>
</comment>
<feature type="region of interest" description="Disordered" evidence="5">
    <location>
        <begin position="118"/>
        <end position="142"/>
    </location>
</feature>
<evidence type="ECO:0000313" key="7">
    <source>
        <dbReference type="EMBL" id="TFJ84397.1"/>
    </source>
</evidence>
<dbReference type="GO" id="GO:0008305">
    <property type="term" value="C:integrin complex"/>
    <property type="evidence" value="ECO:0007669"/>
    <property type="project" value="InterPro"/>
</dbReference>
<dbReference type="GO" id="GO:0007160">
    <property type="term" value="P:cell-matrix adhesion"/>
    <property type="evidence" value="ECO:0007669"/>
    <property type="project" value="TreeGrafter"/>
</dbReference>
<reference evidence="7 8" key="1">
    <citation type="submission" date="2019-01" db="EMBL/GenBank/DDBJ databases">
        <title>Nuclear Genome Assembly of the Microalgal Biofuel strain Nannochloropsis salina CCMP1776.</title>
        <authorList>
            <person name="Hovde B."/>
        </authorList>
    </citation>
    <scope>NUCLEOTIDE SEQUENCE [LARGE SCALE GENOMIC DNA]</scope>
    <source>
        <strain evidence="7 8">CCMP1776</strain>
    </source>
</reference>
<dbReference type="PANTHER" id="PTHR23220">
    <property type="entry name" value="INTEGRIN ALPHA"/>
    <property type="match status" value="1"/>
</dbReference>
<evidence type="ECO:0000313" key="8">
    <source>
        <dbReference type="Proteomes" id="UP000355283"/>
    </source>
</evidence>
<accession>A0A4D9D230</accession>
<feature type="compositionally biased region" description="Polar residues" evidence="5">
    <location>
        <begin position="1"/>
        <end position="11"/>
    </location>
</feature>
<dbReference type="OrthoDB" id="5317514at2759"/>
<dbReference type="GO" id="GO:0005178">
    <property type="term" value="F:integrin binding"/>
    <property type="evidence" value="ECO:0007669"/>
    <property type="project" value="TreeGrafter"/>
</dbReference>
<feature type="region of interest" description="Disordered" evidence="5">
    <location>
        <begin position="193"/>
        <end position="231"/>
    </location>
</feature>
<dbReference type="AlphaFoldDB" id="A0A4D9D230"/>
<dbReference type="Proteomes" id="UP000355283">
    <property type="component" value="Unassembled WGS sequence"/>
</dbReference>
<name>A0A4D9D230_9STRA</name>
<dbReference type="PANTHER" id="PTHR23220:SF134">
    <property type="entry name" value="INTEGRIN ALPHA-2 DOMAIN-CONTAINING PROTEIN"/>
    <property type="match status" value="1"/>
</dbReference>
<evidence type="ECO:0000256" key="1">
    <source>
        <dbReference type="ARBA" id="ARBA00022729"/>
    </source>
</evidence>
<dbReference type="Pfam" id="PF01839">
    <property type="entry name" value="FG-GAP"/>
    <property type="match status" value="3"/>
</dbReference>
<dbReference type="Pfam" id="PF13517">
    <property type="entry name" value="FG-GAP_3"/>
    <property type="match status" value="1"/>
</dbReference>
<dbReference type="GO" id="GO:0009897">
    <property type="term" value="C:external side of plasma membrane"/>
    <property type="evidence" value="ECO:0007669"/>
    <property type="project" value="TreeGrafter"/>
</dbReference>
<dbReference type="GO" id="GO:0007229">
    <property type="term" value="P:integrin-mediated signaling pathway"/>
    <property type="evidence" value="ECO:0007669"/>
    <property type="project" value="TreeGrafter"/>
</dbReference>
<dbReference type="SUPFAM" id="SSF69318">
    <property type="entry name" value="Integrin alpha N-terminal domain"/>
    <property type="match status" value="2"/>
</dbReference>
<evidence type="ECO:0000256" key="2">
    <source>
        <dbReference type="ARBA" id="ARBA00022737"/>
    </source>
</evidence>
<feature type="repeat" description="FG-GAP" evidence="4">
    <location>
        <begin position="549"/>
        <end position="607"/>
    </location>
</feature>
<feature type="compositionally biased region" description="Polar residues" evidence="5">
    <location>
        <begin position="26"/>
        <end position="38"/>
    </location>
</feature>
<keyword evidence="2" id="KW-0677">Repeat</keyword>
<dbReference type="Gene3D" id="2.130.10.130">
    <property type="entry name" value="Integrin alpha, N-terminal"/>
    <property type="match status" value="2"/>
</dbReference>
<proteinExistence type="predicted"/>
<keyword evidence="6" id="KW-0472">Membrane</keyword>
<dbReference type="InterPro" id="IPR013519">
    <property type="entry name" value="Int_alpha_beta-p"/>
</dbReference>
<feature type="repeat" description="FG-GAP" evidence="4">
    <location>
        <begin position="420"/>
        <end position="478"/>
    </location>
</feature>
<keyword evidence="8" id="KW-1185">Reference proteome</keyword>
<feature type="repeat" description="FG-GAP" evidence="4">
    <location>
        <begin position="286"/>
        <end position="344"/>
    </location>
</feature>
<dbReference type="InterPro" id="IPR000413">
    <property type="entry name" value="Integrin_alpha"/>
</dbReference>
<keyword evidence="3" id="KW-0325">Glycoprotein</keyword>
<evidence type="ECO:0000256" key="3">
    <source>
        <dbReference type="ARBA" id="ARBA00023180"/>
    </source>
</evidence>
<dbReference type="SMART" id="SM00191">
    <property type="entry name" value="Int_alpha"/>
    <property type="match status" value="6"/>
</dbReference>
<keyword evidence="1" id="KW-0732">Signal</keyword>
<dbReference type="EMBL" id="SDOX01000019">
    <property type="protein sequence ID" value="TFJ84397.1"/>
    <property type="molecule type" value="Genomic_DNA"/>
</dbReference>
<organism evidence="7 8">
    <name type="scientific">Nannochloropsis salina CCMP1776</name>
    <dbReference type="NCBI Taxonomy" id="1027361"/>
    <lineage>
        <taxon>Eukaryota</taxon>
        <taxon>Sar</taxon>
        <taxon>Stramenopiles</taxon>
        <taxon>Ochrophyta</taxon>
        <taxon>Eustigmatophyceae</taxon>
        <taxon>Eustigmatales</taxon>
        <taxon>Monodopsidaceae</taxon>
        <taxon>Microchloropsis</taxon>
        <taxon>Microchloropsis salina</taxon>
    </lineage>
</organism>
<sequence length="671" mass="71826">MDLPGYNNSPRGSILSPGLTHRASKTPRSSGLSDETTSHFQFNEFGLDRQSSIPEEEENRYKIDKEHKMKSPFDTLRHSPRLVAFTPAKRFLLGASVSVVLIGTLFVIGFFDNRAISSPSNSTTHRRSAGVRPASLRGTIGDVGPAAGPAAAASLASTLTGGVLFPRSEDVDHHKPRVMMVPSLKSFSRRNVHHYDTHDPNGRLLGGKTAVKPPAGSREKKRRESEEEDTAVHVEDIDIDDDAKRRAASPDAEDILNIEHASDKLAVVLPHEYETTGVVSHFHSITGVDSNHNFDVNDYFGSSVTSLGGTPGTGLTTLAVGAPGALENSGMIYFLDLEKDGKVQNYTYLTNKDSSLGDHWTSNVALGWTVENIGDLDGDGVDDLAVGAIGYPVGSSQGAVYILFMTPERGIKSHQFITTGEAGFEPFLKENSCFGSSIARIGDLDGDGVTELAVGAMGLGKQRGGIYILYMNKDGSVKKSTQISSLYGWDHKLNVEDQFGHAVRAIGDLDGDGITELAVGGDGFPSGEFYGSVWILYLTKEGGVKQWRRIDELDGHLEPESLFGGSIDTLGDLDGDGFPELIVGAPGANGFKGDAFIVSLGANATVKHYKSLVDEVGVLSDSIKEEDEFAWSLCNIGDINGDGVPDLALGAETSPADKNFGSLHVVFLTPR</sequence>
<protein>
    <submittedName>
        <fullName evidence="7">Uncharacterized protein</fullName>
    </submittedName>
</protein>
<dbReference type="PROSITE" id="PS51470">
    <property type="entry name" value="FG_GAP"/>
    <property type="match status" value="3"/>
</dbReference>
<dbReference type="GO" id="GO:0098609">
    <property type="term" value="P:cell-cell adhesion"/>
    <property type="evidence" value="ECO:0007669"/>
    <property type="project" value="TreeGrafter"/>
</dbReference>
<dbReference type="PRINTS" id="PR01185">
    <property type="entry name" value="INTEGRINA"/>
</dbReference>
<dbReference type="InterPro" id="IPR013517">
    <property type="entry name" value="FG-GAP"/>
</dbReference>
<evidence type="ECO:0000256" key="4">
    <source>
        <dbReference type="PROSITE-ProRule" id="PRU00803"/>
    </source>
</evidence>
<keyword evidence="6" id="KW-0812">Transmembrane</keyword>
<evidence type="ECO:0000256" key="6">
    <source>
        <dbReference type="SAM" id="Phobius"/>
    </source>
</evidence>
<gene>
    <name evidence="7" type="ORF">NSK_004382</name>
</gene>
<feature type="region of interest" description="Disordered" evidence="5">
    <location>
        <begin position="1"/>
        <end position="38"/>
    </location>
</feature>
<evidence type="ECO:0000256" key="5">
    <source>
        <dbReference type="SAM" id="MobiDB-lite"/>
    </source>
</evidence>
<feature type="transmembrane region" description="Helical" evidence="6">
    <location>
        <begin position="91"/>
        <end position="111"/>
    </location>
</feature>